<dbReference type="Proteomes" id="UP001178507">
    <property type="component" value="Unassembled WGS sequence"/>
</dbReference>
<evidence type="ECO:0000313" key="2">
    <source>
        <dbReference type="Proteomes" id="UP001178507"/>
    </source>
</evidence>
<accession>A0AA36II32</accession>
<organism evidence="1 2">
    <name type="scientific">Effrenium voratum</name>
    <dbReference type="NCBI Taxonomy" id="2562239"/>
    <lineage>
        <taxon>Eukaryota</taxon>
        <taxon>Sar</taxon>
        <taxon>Alveolata</taxon>
        <taxon>Dinophyceae</taxon>
        <taxon>Suessiales</taxon>
        <taxon>Symbiodiniaceae</taxon>
        <taxon>Effrenium</taxon>
    </lineage>
</organism>
<sequence length="877" mass="98626">MTCIACKRANLTGAWAEGTAGADVQDLRAWYLTKHNQSKAHGRAVQQYLNLGVGPVGAPDLSEFESMLKSAQEGDSLRKINPFKAMSDKTALMMWVLQEALLNFIRKDLMQAETISLMRDARRQRLLIRYGLCKTNFEVCSGILGVARDFGDTGGDIVRATRHILKRVCTEYACPPRWYRGPESRFLKDVYNHAREAIELITTDAASNEILASNVGAGRRSSLVESDNSDEARLTPNLKMIGRDKAHSFRRLMTRPYQCDEYLDELLNDFVHDKSSMCQKIQHSFNLKTIFQEQVVKQEAKWGQKIKNLRAAKHRFESLAAPMGRILLYLPAFLATCAQISEQRLAAGPRAEAFLNSLTAERLLQAGLLADGMDEAMLLIRSVDVEEVDVSAIPLLVQSFVDRLHALFGPDRCALKCPGYTSHVVDLLKSGAVCYFLKHDLRRLRMPDDNAVMDRLFRRMACWLNVVMEVLRTEWPDYTLFAAMGVFGLSSSHSRSTAAAEFAVNAGQSFGRLAKAFDLNAGALEAELERVRPAARLPLKSVKHAVCDFSLPHLIAAKPLKFAKLPSCCTSSTRTRTKERIDKGVKRPRAEGDSDVGSVAAWLRTRRRGVDAAVKSANNLDFDVEDFVGAPEWTEWHGAEKTFQKEKQHDQLLEAFSYGALAEEDDVGSELARQAEERQRLNVKNDKVLVKQRRRADEAAARHHHVLQWDSLSGLSYWMTPSEEGSEAELVLQTRNLARTTDRFKADIFFVQDAASPPERVRWVAALCGKQVCDVAVVLGRGGMRVVYKPVIRRPCKVYITEDFKNRHVEIFNIVKQARAQRGSKWTICRTHTDQVTFCLATTAECESKPDWHSKSDFLEQVSRLDKSKSVKLAKLA</sequence>
<gene>
    <name evidence="1" type="ORF">EVOR1521_LOCUS13951</name>
</gene>
<name>A0AA36II32_9DINO</name>
<evidence type="ECO:0000313" key="1">
    <source>
        <dbReference type="EMBL" id="CAJ1387994.1"/>
    </source>
</evidence>
<protein>
    <submittedName>
        <fullName evidence="1">Uncharacterized protein</fullName>
    </submittedName>
</protein>
<reference evidence="1" key="1">
    <citation type="submission" date="2023-08" db="EMBL/GenBank/DDBJ databases">
        <authorList>
            <person name="Chen Y."/>
            <person name="Shah S."/>
            <person name="Dougan E. K."/>
            <person name="Thang M."/>
            <person name="Chan C."/>
        </authorList>
    </citation>
    <scope>NUCLEOTIDE SEQUENCE</scope>
</reference>
<dbReference type="AlphaFoldDB" id="A0AA36II32"/>
<proteinExistence type="predicted"/>
<comment type="caution">
    <text evidence="1">The sequence shown here is derived from an EMBL/GenBank/DDBJ whole genome shotgun (WGS) entry which is preliminary data.</text>
</comment>
<keyword evidence="2" id="KW-1185">Reference proteome</keyword>
<dbReference type="EMBL" id="CAUJNA010001616">
    <property type="protein sequence ID" value="CAJ1387994.1"/>
    <property type="molecule type" value="Genomic_DNA"/>
</dbReference>